<evidence type="ECO:0000313" key="5">
    <source>
        <dbReference type="EMBL" id="SKC69959.1"/>
    </source>
</evidence>
<dbReference type="RefSeq" id="WP_079491838.1">
    <property type="nucleotide sequence ID" value="NZ_FUZT01000005.1"/>
</dbReference>
<keyword evidence="6" id="KW-1185">Reference proteome</keyword>
<keyword evidence="3" id="KW-0786">Thiamine pyrophosphate</keyword>
<proteinExistence type="inferred from homology"/>
<dbReference type="EMBL" id="FUZT01000005">
    <property type="protein sequence ID" value="SKC69959.1"/>
    <property type="molecule type" value="Genomic_DNA"/>
</dbReference>
<dbReference type="SUPFAM" id="SSF52518">
    <property type="entry name" value="Thiamin diphosphate-binding fold (THDP-binding)"/>
    <property type="match status" value="1"/>
</dbReference>
<dbReference type="STRING" id="36842.SAMN02194393_02350"/>
<dbReference type="PANTHER" id="PTHR47514">
    <property type="entry name" value="TRANSKETOLASE N-TERMINAL SECTION-RELATED"/>
    <property type="match status" value="1"/>
</dbReference>
<dbReference type="InterPro" id="IPR005474">
    <property type="entry name" value="Transketolase_N"/>
</dbReference>
<evidence type="ECO:0000256" key="2">
    <source>
        <dbReference type="ARBA" id="ARBA00007131"/>
    </source>
</evidence>
<evidence type="ECO:0000256" key="3">
    <source>
        <dbReference type="ARBA" id="ARBA00023052"/>
    </source>
</evidence>
<dbReference type="OrthoDB" id="8732661at2"/>
<dbReference type="PANTHER" id="PTHR47514:SF1">
    <property type="entry name" value="TRANSKETOLASE N-TERMINAL SECTION-RELATED"/>
    <property type="match status" value="1"/>
</dbReference>
<reference evidence="5 6" key="1">
    <citation type="submission" date="2017-02" db="EMBL/GenBank/DDBJ databases">
        <authorList>
            <person name="Peterson S.W."/>
        </authorList>
    </citation>
    <scope>NUCLEOTIDE SEQUENCE [LARGE SCALE GENOMIC DNA]</scope>
    <source>
        <strain evidence="5 6">M1</strain>
    </source>
</reference>
<accession>A0A1T5L2W9</accession>
<sequence>MKDLELKAAYIREKVIDFAYEIGKCHVGGALSTIDILTALYYRVMKIYPNEPKNDDRDRFILSKGHGVLGLYVILADLGYFPMENLYRYKSINSILQGHPDTRKTPGIEMTAGSLGQGISYGMGKALALKLKDLKSRVFVMVGDGELQEGQNWEAVAGANHLKLDNLTVIVDHNKLQLDQTLIDELSFKNLEDKFLSFGWNVETINGHNMQEILDSLNKNNRGPTAIIANTIKGKGISFMENQIGWHCNKIDEKQYKIAKKDIERHREVVLS</sequence>
<dbReference type="Gene3D" id="3.40.50.970">
    <property type="match status" value="1"/>
</dbReference>
<comment type="cofactor">
    <cofactor evidence="1">
        <name>thiamine diphosphate</name>
        <dbReference type="ChEBI" id="CHEBI:58937"/>
    </cofactor>
</comment>
<dbReference type="Proteomes" id="UP000190285">
    <property type="component" value="Unassembled WGS sequence"/>
</dbReference>
<evidence type="ECO:0000256" key="1">
    <source>
        <dbReference type="ARBA" id="ARBA00001964"/>
    </source>
</evidence>
<evidence type="ECO:0000259" key="4">
    <source>
        <dbReference type="Pfam" id="PF00456"/>
    </source>
</evidence>
<organism evidence="5 6">
    <name type="scientific">Maledivibacter halophilus</name>
    <dbReference type="NCBI Taxonomy" id="36842"/>
    <lineage>
        <taxon>Bacteria</taxon>
        <taxon>Bacillati</taxon>
        <taxon>Bacillota</taxon>
        <taxon>Clostridia</taxon>
        <taxon>Peptostreptococcales</taxon>
        <taxon>Caminicellaceae</taxon>
        <taxon>Maledivibacter</taxon>
    </lineage>
</organism>
<comment type="similarity">
    <text evidence="2">Belongs to the transketolase family.</text>
</comment>
<protein>
    <submittedName>
        <fullName evidence="5">Transketolase subunit A</fullName>
    </submittedName>
</protein>
<feature type="domain" description="Transketolase N-terminal" evidence="4">
    <location>
        <begin position="8"/>
        <end position="261"/>
    </location>
</feature>
<dbReference type="Pfam" id="PF00456">
    <property type="entry name" value="Transketolase_N"/>
    <property type="match status" value="1"/>
</dbReference>
<dbReference type="CDD" id="cd02012">
    <property type="entry name" value="TPP_TK"/>
    <property type="match status" value="1"/>
</dbReference>
<dbReference type="AlphaFoldDB" id="A0A1T5L2W9"/>
<name>A0A1T5L2W9_9FIRM</name>
<evidence type="ECO:0000313" key="6">
    <source>
        <dbReference type="Proteomes" id="UP000190285"/>
    </source>
</evidence>
<dbReference type="InterPro" id="IPR029061">
    <property type="entry name" value="THDP-binding"/>
</dbReference>
<gene>
    <name evidence="5" type="ORF">SAMN02194393_02350</name>
</gene>